<dbReference type="AlphaFoldDB" id="A0A2P7SU33"/>
<keyword evidence="1" id="KW-1133">Transmembrane helix</keyword>
<protein>
    <submittedName>
        <fullName evidence="3">DUF4212 domain-containing protein</fullName>
    </submittedName>
</protein>
<keyword evidence="1" id="KW-0472">Membrane</keyword>
<reference evidence="3 4" key="1">
    <citation type="submission" date="2018-03" db="EMBL/GenBank/DDBJ databases">
        <title>The draft genome of Mesorhizobium sp. 6GN-30.</title>
        <authorList>
            <person name="Liu L."/>
            <person name="Li L."/>
            <person name="Wang T."/>
            <person name="Zhang X."/>
            <person name="Liang L."/>
        </authorList>
    </citation>
    <scope>NUCLEOTIDE SEQUENCE [LARGE SCALE GENOMIC DNA]</scope>
    <source>
        <strain evidence="3 4">6GN30</strain>
    </source>
</reference>
<evidence type="ECO:0000256" key="1">
    <source>
        <dbReference type="SAM" id="Phobius"/>
    </source>
</evidence>
<feature type="domain" description="Sodium symporter small subunit" evidence="2">
    <location>
        <begin position="9"/>
        <end position="84"/>
    </location>
</feature>
<organism evidence="3 4">
    <name type="scientific">Kumtagia ephedrae</name>
    <dbReference type="NCBI Taxonomy" id="2116701"/>
    <lineage>
        <taxon>Bacteria</taxon>
        <taxon>Pseudomonadati</taxon>
        <taxon>Pseudomonadota</taxon>
        <taxon>Alphaproteobacteria</taxon>
        <taxon>Hyphomicrobiales</taxon>
        <taxon>Phyllobacteriaceae</taxon>
        <taxon>Kumtagia</taxon>
    </lineage>
</organism>
<evidence type="ECO:0000313" key="3">
    <source>
        <dbReference type="EMBL" id="PSJ65835.1"/>
    </source>
</evidence>
<name>A0A2P7SU33_9HYPH</name>
<feature type="transmembrane region" description="Helical" evidence="1">
    <location>
        <begin position="21"/>
        <end position="38"/>
    </location>
</feature>
<keyword evidence="4" id="KW-1185">Reference proteome</keyword>
<dbReference type="EMBL" id="PXYK01000001">
    <property type="protein sequence ID" value="PSJ65835.1"/>
    <property type="molecule type" value="Genomic_DNA"/>
</dbReference>
<dbReference type="NCBIfam" id="TIGR03647">
    <property type="entry name" value="Na_symport_sm"/>
    <property type="match status" value="1"/>
</dbReference>
<evidence type="ECO:0000313" key="4">
    <source>
        <dbReference type="Proteomes" id="UP000241229"/>
    </source>
</evidence>
<feature type="transmembrane region" description="Helical" evidence="1">
    <location>
        <begin position="44"/>
        <end position="69"/>
    </location>
</feature>
<accession>A0A2P7SU33</accession>
<dbReference type="Proteomes" id="UP000241229">
    <property type="component" value="Unassembled WGS sequence"/>
</dbReference>
<gene>
    <name evidence="3" type="ORF">C7I84_01570</name>
</gene>
<sequence length="86" mass="9886">MASNDSDARQRHWEKTRNLNTIVLILWAIFAIIIPYFASALNAFTFLGFPLGFYMCVQGSLIAFLVLIWGQNWRQDQIDDEFGLGD</sequence>
<dbReference type="RefSeq" id="WP_106770377.1">
    <property type="nucleotide sequence ID" value="NZ_PXYK01000001.1"/>
</dbReference>
<keyword evidence="1" id="KW-0812">Transmembrane</keyword>
<proteinExistence type="predicted"/>
<dbReference type="InterPro" id="IPR019886">
    <property type="entry name" value="Na_symporter_ssu"/>
</dbReference>
<dbReference type="OrthoDB" id="9797746at2"/>
<evidence type="ECO:0000259" key="2">
    <source>
        <dbReference type="Pfam" id="PF13937"/>
    </source>
</evidence>
<comment type="caution">
    <text evidence="3">The sequence shown here is derived from an EMBL/GenBank/DDBJ whole genome shotgun (WGS) entry which is preliminary data.</text>
</comment>
<dbReference type="Pfam" id="PF13937">
    <property type="entry name" value="DUF4212"/>
    <property type="match status" value="1"/>
</dbReference>